<protein>
    <submittedName>
        <fullName evidence="1">Uncharacterized protein</fullName>
    </submittedName>
</protein>
<organism evidence="1 2">
    <name type="scientific">Streptomyces beihaiensis</name>
    <dbReference type="NCBI Taxonomy" id="2984495"/>
    <lineage>
        <taxon>Bacteria</taxon>
        <taxon>Bacillati</taxon>
        <taxon>Actinomycetota</taxon>
        <taxon>Actinomycetes</taxon>
        <taxon>Kitasatosporales</taxon>
        <taxon>Streptomycetaceae</taxon>
        <taxon>Streptomyces</taxon>
    </lineage>
</organism>
<accession>A0ABT3TMK8</accession>
<name>A0ABT3TMK8_9ACTN</name>
<evidence type="ECO:0000313" key="2">
    <source>
        <dbReference type="Proteomes" id="UP001163064"/>
    </source>
</evidence>
<dbReference type="Proteomes" id="UP001163064">
    <property type="component" value="Unassembled WGS sequence"/>
</dbReference>
<dbReference type="RefSeq" id="WP_266595104.1">
    <property type="nucleotide sequence ID" value="NZ_JAPHNL010000001.1"/>
</dbReference>
<proteinExistence type="predicted"/>
<gene>
    <name evidence="1" type="ORF">OFY01_00375</name>
</gene>
<reference evidence="1" key="1">
    <citation type="submission" date="2022-10" db="EMBL/GenBank/DDBJ databases">
        <title>Streptomyces beihaiensis sp. nov., a chitin degrading actinobacterium, isolated from shrimp pond soil.</title>
        <authorList>
            <person name="Xie J."/>
            <person name="Shen N."/>
        </authorList>
    </citation>
    <scope>NUCLEOTIDE SEQUENCE</scope>
    <source>
        <strain evidence="1">GXMU-J5</strain>
    </source>
</reference>
<comment type="caution">
    <text evidence="1">The sequence shown here is derived from an EMBL/GenBank/DDBJ whole genome shotgun (WGS) entry which is preliminary data.</text>
</comment>
<sequence length="53" mass="5493">MSAPTSSPAPIYDALVDEQGDVLSGAREAAREAERTAEDVLDFGHLSAASMDA</sequence>
<evidence type="ECO:0000313" key="1">
    <source>
        <dbReference type="EMBL" id="MCX3058251.1"/>
    </source>
</evidence>
<dbReference type="EMBL" id="JAPHNL010000001">
    <property type="protein sequence ID" value="MCX3058251.1"/>
    <property type="molecule type" value="Genomic_DNA"/>
</dbReference>
<keyword evidence="2" id="KW-1185">Reference proteome</keyword>